<proteinExistence type="predicted"/>
<keyword evidence="2" id="KW-1185">Reference proteome</keyword>
<dbReference type="EMBL" id="ACVI01000007">
    <property type="protein sequence ID" value="EET88872.1"/>
    <property type="molecule type" value="Genomic_DNA"/>
</dbReference>
<dbReference type="RefSeq" id="WP_007059580.1">
    <property type="nucleotide sequence ID" value="NZ_ACVI01000007.1"/>
</dbReference>
<dbReference type="KEGG" id="cck:Ccar_25095"/>
<accession>C6PPH8</accession>
<dbReference type="PATRIC" id="fig|536227.13.peg.5189"/>
<dbReference type="Proteomes" id="UP000004198">
    <property type="component" value="Unassembled WGS sequence"/>
</dbReference>
<dbReference type="STRING" id="536227.Ccar_25095"/>
<reference evidence="1 2" key="1">
    <citation type="submission" date="2009-06" db="EMBL/GenBank/DDBJ databases">
        <title>The draft genome of Clostridium carboxidivorans P7.</title>
        <authorList>
            <consortium name="US DOE Joint Genome Institute (JGI-PGF)"/>
            <person name="Lucas S."/>
            <person name="Copeland A."/>
            <person name="Lapidus A."/>
            <person name="Glavina del Rio T."/>
            <person name="Tice H."/>
            <person name="Bruce D."/>
            <person name="Goodwin L."/>
            <person name="Pitluck S."/>
            <person name="Larimer F."/>
            <person name="Land M.L."/>
            <person name="Hauser L."/>
            <person name="Hemme C.L."/>
        </authorList>
    </citation>
    <scope>NUCLEOTIDE SEQUENCE [LARGE SCALE GENOMIC DNA]</scope>
    <source>
        <strain evidence="1 2">P7</strain>
    </source>
</reference>
<evidence type="ECO:0000313" key="1">
    <source>
        <dbReference type="EMBL" id="EET88872.1"/>
    </source>
</evidence>
<organism evidence="1 2">
    <name type="scientific">Clostridium carboxidivorans P7</name>
    <dbReference type="NCBI Taxonomy" id="536227"/>
    <lineage>
        <taxon>Bacteria</taxon>
        <taxon>Bacillati</taxon>
        <taxon>Bacillota</taxon>
        <taxon>Clostridia</taxon>
        <taxon>Eubacteriales</taxon>
        <taxon>Clostridiaceae</taxon>
        <taxon>Clostridium</taxon>
    </lineage>
</organism>
<sequence>MQHIINLETVINVLYLIDQQKSLEEFYSESKEYQLEYAFKDTLKARVNQVAFPKDDYVINIKKFMAKVLVQY</sequence>
<dbReference type="AlphaFoldDB" id="C6PPH8"/>
<comment type="caution">
    <text evidence="1">The sequence shown here is derived from an EMBL/GenBank/DDBJ whole genome shotgun (WGS) entry which is preliminary data.</text>
</comment>
<gene>
    <name evidence="1" type="ORF">CcarbDRAFT_0695</name>
</gene>
<evidence type="ECO:0000313" key="2">
    <source>
        <dbReference type="Proteomes" id="UP000004198"/>
    </source>
</evidence>
<protein>
    <submittedName>
        <fullName evidence="1">Uncharacterized protein</fullName>
    </submittedName>
</protein>
<name>C6PPH8_9CLOT</name>